<keyword evidence="2" id="KW-0479">Metal-binding</keyword>
<evidence type="ECO:0000259" key="6">
    <source>
        <dbReference type="SMART" id="SM00235"/>
    </source>
</evidence>
<keyword evidence="3" id="KW-0378">Hydrolase</keyword>
<organism evidence="7 8">
    <name type="scientific">Psychromarinibacter sediminicola</name>
    <dbReference type="NCBI Taxonomy" id="3033385"/>
    <lineage>
        <taxon>Bacteria</taxon>
        <taxon>Pseudomonadati</taxon>
        <taxon>Pseudomonadota</taxon>
        <taxon>Alphaproteobacteria</taxon>
        <taxon>Rhodobacterales</taxon>
        <taxon>Paracoccaceae</taxon>
        <taxon>Psychromarinibacter</taxon>
    </lineage>
</organism>
<accession>A0AAE3T8U3</accession>
<keyword evidence="5" id="KW-0482">Metalloprotease</keyword>
<reference evidence="7" key="1">
    <citation type="submission" date="2023-03" db="EMBL/GenBank/DDBJ databases">
        <title>Multiphase analysis and comparison of six strains from genera Psychromarinibacter, Lutimaribacter, and Maritimibacter, including a novel species: Psychromarinibacter sediminicola sp. nov.</title>
        <authorList>
            <person name="Wang Y.-H."/>
            <person name="Ye M.-Q."/>
            <person name="Du Z.-J."/>
        </authorList>
    </citation>
    <scope>NUCLEOTIDE SEQUENCE</scope>
    <source>
        <strain evidence="7">C21-152</strain>
    </source>
</reference>
<evidence type="ECO:0000256" key="3">
    <source>
        <dbReference type="ARBA" id="ARBA00022801"/>
    </source>
</evidence>
<evidence type="ECO:0000313" key="7">
    <source>
        <dbReference type="EMBL" id="MDF0601612.1"/>
    </source>
</evidence>
<dbReference type="GO" id="GO:0006508">
    <property type="term" value="P:proteolysis"/>
    <property type="evidence" value="ECO:0007669"/>
    <property type="project" value="UniProtKB-KW"/>
</dbReference>
<dbReference type="SMART" id="SM00235">
    <property type="entry name" value="ZnMc"/>
    <property type="match status" value="1"/>
</dbReference>
<dbReference type="RefSeq" id="WP_275567753.1">
    <property type="nucleotide sequence ID" value="NZ_JARGYC010000031.1"/>
</dbReference>
<dbReference type="Pfam" id="PF00413">
    <property type="entry name" value="Peptidase_M10"/>
    <property type="match status" value="1"/>
</dbReference>
<sequence length="278" mass="31100">MAKPDKHSAASGAAAKELELRKAEDAAEEAAKLLHVYARGAICETETRGFPTPDNRSPTELVVDATEGFIPLWAPGTTLRWRFNALSMTAFVNPEAAKSYVRTLMADAILAWGNAAPVRFKEAHDAWDFEIVVRAQEYCSPNGCVLASAFFPDGGQHELMIYPTMFQQSREEQVETMAHEIGHIFGLRHFFAQVSETAWPAEIFGTHERFSIMNYGEDSRLTDTDREDLIRLYHHVWSGNLTEINGTPIQQVHPYSHTRATPVNPMVAMVQPTVARRA</sequence>
<dbReference type="Proteomes" id="UP001220964">
    <property type="component" value="Unassembled WGS sequence"/>
</dbReference>
<dbReference type="Gene3D" id="3.40.390.10">
    <property type="entry name" value="Collagenase (Catalytic Domain)"/>
    <property type="match status" value="1"/>
</dbReference>
<comment type="caution">
    <text evidence="7">The sequence shown here is derived from an EMBL/GenBank/DDBJ whole genome shotgun (WGS) entry which is preliminary data.</text>
</comment>
<evidence type="ECO:0000256" key="5">
    <source>
        <dbReference type="ARBA" id="ARBA00023049"/>
    </source>
</evidence>
<dbReference type="InterPro" id="IPR024079">
    <property type="entry name" value="MetalloPept_cat_dom_sf"/>
</dbReference>
<dbReference type="CDD" id="cd04268">
    <property type="entry name" value="ZnMc_MMP_like"/>
    <property type="match status" value="1"/>
</dbReference>
<dbReference type="PANTHER" id="PTHR10201">
    <property type="entry name" value="MATRIX METALLOPROTEINASE"/>
    <property type="match status" value="1"/>
</dbReference>
<dbReference type="GO" id="GO:0008270">
    <property type="term" value="F:zinc ion binding"/>
    <property type="evidence" value="ECO:0007669"/>
    <property type="project" value="InterPro"/>
</dbReference>
<evidence type="ECO:0000256" key="1">
    <source>
        <dbReference type="ARBA" id="ARBA00022670"/>
    </source>
</evidence>
<evidence type="ECO:0000256" key="4">
    <source>
        <dbReference type="ARBA" id="ARBA00022833"/>
    </source>
</evidence>
<keyword evidence="4" id="KW-0862">Zinc</keyword>
<keyword evidence="8" id="KW-1185">Reference proteome</keyword>
<evidence type="ECO:0000313" key="8">
    <source>
        <dbReference type="Proteomes" id="UP001220964"/>
    </source>
</evidence>
<protein>
    <recommendedName>
        <fullName evidence="6">Peptidase metallopeptidase domain-containing protein</fullName>
    </recommendedName>
</protein>
<keyword evidence="1" id="KW-0645">Protease</keyword>
<gene>
    <name evidence="7" type="ORF">P1J78_12780</name>
</gene>
<dbReference type="InterPro" id="IPR006026">
    <property type="entry name" value="Peptidase_Metallo"/>
</dbReference>
<proteinExistence type="predicted"/>
<dbReference type="EMBL" id="JARGYC010000031">
    <property type="protein sequence ID" value="MDF0601612.1"/>
    <property type="molecule type" value="Genomic_DNA"/>
</dbReference>
<name>A0AAE3T8U3_9RHOB</name>
<dbReference type="SUPFAM" id="SSF55486">
    <property type="entry name" value="Metalloproteases ('zincins'), catalytic domain"/>
    <property type="match status" value="1"/>
</dbReference>
<dbReference type="InterPro" id="IPR001818">
    <property type="entry name" value="Pept_M10_metallopeptidase"/>
</dbReference>
<feature type="domain" description="Peptidase metallopeptidase" evidence="6">
    <location>
        <begin position="69"/>
        <end position="226"/>
    </location>
</feature>
<dbReference type="AlphaFoldDB" id="A0AAE3T8U3"/>
<evidence type="ECO:0000256" key="2">
    <source>
        <dbReference type="ARBA" id="ARBA00022723"/>
    </source>
</evidence>
<dbReference type="PANTHER" id="PTHR10201:SF323">
    <property type="entry name" value="MATRIX METALLOPROTEINASE-21"/>
    <property type="match status" value="1"/>
</dbReference>
<dbReference type="GO" id="GO:0008237">
    <property type="term" value="F:metallopeptidase activity"/>
    <property type="evidence" value="ECO:0007669"/>
    <property type="project" value="UniProtKB-KW"/>
</dbReference>